<evidence type="ECO:0000256" key="1">
    <source>
        <dbReference type="ARBA" id="ARBA00022679"/>
    </source>
</evidence>
<dbReference type="GO" id="GO:0006654">
    <property type="term" value="P:phosphatidic acid biosynthetic process"/>
    <property type="evidence" value="ECO:0007669"/>
    <property type="project" value="TreeGrafter"/>
</dbReference>
<dbReference type="EC" id="2.3.1.51" evidence="5"/>
<keyword evidence="1 5" id="KW-0808">Transferase</keyword>
<keyword evidence="3" id="KW-1133">Transmembrane helix</keyword>
<evidence type="ECO:0000256" key="2">
    <source>
        <dbReference type="ARBA" id="ARBA00023315"/>
    </source>
</evidence>
<dbReference type="EMBL" id="UOFS01000050">
    <property type="protein sequence ID" value="VAX01847.1"/>
    <property type="molecule type" value="Genomic_DNA"/>
</dbReference>
<evidence type="ECO:0000259" key="4">
    <source>
        <dbReference type="SMART" id="SM00563"/>
    </source>
</evidence>
<keyword evidence="2 5" id="KW-0012">Acyltransferase</keyword>
<accession>A0A3B1B9X0</accession>
<dbReference type="SMART" id="SM00563">
    <property type="entry name" value="PlsC"/>
    <property type="match status" value="1"/>
</dbReference>
<organism evidence="5">
    <name type="scientific">hydrothermal vent metagenome</name>
    <dbReference type="NCBI Taxonomy" id="652676"/>
    <lineage>
        <taxon>unclassified sequences</taxon>
        <taxon>metagenomes</taxon>
        <taxon>ecological metagenomes</taxon>
    </lineage>
</organism>
<proteinExistence type="predicted"/>
<dbReference type="PANTHER" id="PTHR10434:SF40">
    <property type="entry name" value="1-ACYL-SN-GLYCEROL-3-PHOSPHATE ACYLTRANSFERASE"/>
    <property type="match status" value="1"/>
</dbReference>
<feature type="domain" description="Phospholipid/glycerol acyltransferase" evidence="4">
    <location>
        <begin position="71"/>
        <end position="185"/>
    </location>
</feature>
<evidence type="ECO:0000313" key="5">
    <source>
        <dbReference type="EMBL" id="VAX01847.1"/>
    </source>
</evidence>
<dbReference type="GO" id="GO:0003841">
    <property type="term" value="F:1-acylglycerol-3-phosphate O-acyltransferase activity"/>
    <property type="evidence" value="ECO:0007669"/>
    <property type="project" value="UniProtKB-EC"/>
</dbReference>
<protein>
    <submittedName>
        <fullName evidence="5">Acyl-CoA:1-acyl-sn-glycerol-3-phosphate acyltransferase</fullName>
        <ecNumber evidence="5">2.3.1.51</ecNumber>
    </submittedName>
</protein>
<dbReference type="Pfam" id="PF01553">
    <property type="entry name" value="Acyltransferase"/>
    <property type="match status" value="1"/>
</dbReference>
<keyword evidence="3" id="KW-0472">Membrane</keyword>
<sequence length="234" mass="26305">MQFIRSLLFSIVMLLLTLLVALVGFTVAPFPVKVRNFFIRFYALLTLAAIKYICGIRYEVTGTENIGTQACVVMANHQSTWETLAVQAIFPHLSFVVKRELLWLPFFGWALAMLKPIAINRRSGRNAMQQVVEQGKDRLDSGIWVVIFPEGTRTAYGEKARYKKGGAILAHSSGYNVVPMAHNAGKFWPKKGFLKKPGTIKVVIGEKIISNTLTVDEIIEKTEIWIESTKKTLD</sequence>
<dbReference type="CDD" id="cd07989">
    <property type="entry name" value="LPLAT_AGPAT-like"/>
    <property type="match status" value="1"/>
</dbReference>
<feature type="transmembrane region" description="Helical" evidence="3">
    <location>
        <begin position="6"/>
        <end position="30"/>
    </location>
</feature>
<dbReference type="InterPro" id="IPR002123">
    <property type="entry name" value="Plipid/glycerol_acylTrfase"/>
</dbReference>
<dbReference type="SUPFAM" id="SSF69593">
    <property type="entry name" value="Glycerol-3-phosphate (1)-acyltransferase"/>
    <property type="match status" value="1"/>
</dbReference>
<dbReference type="AlphaFoldDB" id="A0A3B1B9X0"/>
<name>A0A3B1B9X0_9ZZZZ</name>
<keyword evidence="3" id="KW-0812">Transmembrane</keyword>
<gene>
    <name evidence="5" type="ORF">MNBD_GAMMA22-172</name>
</gene>
<dbReference type="PANTHER" id="PTHR10434">
    <property type="entry name" value="1-ACYL-SN-GLYCEROL-3-PHOSPHATE ACYLTRANSFERASE"/>
    <property type="match status" value="1"/>
</dbReference>
<reference evidence="5" key="1">
    <citation type="submission" date="2018-06" db="EMBL/GenBank/DDBJ databases">
        <authorList>
            <person name="Zhirakovskaya E."/>
        </authorList>
    </citation>
    <scope>NUCLEOTIDE SEQUENCE</scope>
</reference>
<evidence type="ECO:0000256" key="3">
    <source>
        <dbReference type="SAM" id="Phobius"/>
    </source>
</evidence>